<accession>U3A0E8</accession>
<proteinExistence type="predicted"/>
<dbReference type="AlphaFoldDB" id="U3A0E8"/>
<dbReference type="Proteomes" id="UP000016568">
    <property type="component" value="Unassembled WGS sequence"/>
</dbReference>
<dbReference type="OrthoDB" id="5720311at2"/>
<dbReference type="InterPro" id="IPR050509">
    <property type="entry name" value="CoA-transferase_III"/>
</dbReference>
<dbReference type="Gene3D" id="3.40.50.10540">
    <property type="entry name" value="Crotonobetainyl-coa:carnitine coa-transferase, domain 1"/>
    <property type="match status" value="1"/>
</dbReference>
<comment type="caution">
    <text evidence="1">The sequence shown here is derived from an EMBL/GenBank/DDBJ whole genome shotgun (WGS) entry which is preliminary data.</text>
</comment>
<keyword evidence="2" id="KW-1185">Reference proteome</keyword>
<evidence type="ECO:0000313" key="2">
    <source>
        <dbReference type="Proteomes" id="UP000016568"/>
    </source>
</evidence>
<dbReference type="InterPro" id="IPR044855">
    <property type="entry name" value="CoA-Trfase_III_dom3_sf"/>
</dbReference>
<gene>
    <name evidence="1" type="primary">mcr</name>
    <name evidence="1" type="ORF">NT2_20_00080</name>
</gene>
<dbReference type="Gene3D" id="3.30.1540.10">
    <property type="entry name" value="formyl-coa transferase, domain 3"/>
    <property type="match status" value="1"/>
</dbReference>
<dbReference type="PANTHER" id="PTHR48228:SF5">
    <property type="entry name" value="ALPHA-METHYLACYL-COA RACEMASE"/>
    <property type="match status" value="1"/>
</dbReference>
<dbReference type="GO" id="GO:0003824">
    <property type="term" value="F:catalytic activity"/>
    <property type="evidence" value="ECO:0007669"/>
    <property type="project" value="InterPro"/>
</dbReference>
<dbReference type="EMBL" id="BASZ01000020">
    <property type="protein sequence ID" value="GAD51124.1"/>
    <property type="molecule type" value="Genomic_DNA"/>
</dbReference>
<evidence type="ECO:0000313" key="1">
    <source>
        <dbReference type="EMBL" id="GAD51124.1"/>
    </source>
</evidence>
<reference evidence="1 2" key="1">
    <citation type="submission" date="2013-09" db="EMBL/GenBank/DDBJ databases">
        <title>Whole genome shotgun sequence of Novosphingobium tardaugens NBRC 16725.</title>
        <authorList>
            <person name="Isaki S."/>
            <person name="Hosoyama A."/>
            <person name="Tsuchikane K."/>
            <person name="Katsumata H."/>
            <person name="Ando Y."/>
            <person name="Yamazaki S."/>
            <person name="Fujita N."/>
        </authorList>
    </citation>
    <scope>NUCLEOTIDE SEQUENCE [LARGE SCALE GENOMIC DNA]</scope>
    <source>
        <strain evidence="1 2">NBRC 16725</strain>
    </source>
</reference>
<dbReference type="Pfam" id="PF02515">
    <property type="entry name" value="CoA_transf_3"/>
    <property type="match status" value="1"/>
</dbReference>
<organism evidence="1 2">
    <name type="scientific">Caenibius tardaugens NBRC 16725</name>
    <dbReference type="NCBI Taxonomy" id="1219035"/>
    <lineage>
        <taxon>Bacteria</taxon>
        <taxon>Pseudomonadati</taxon>
        <taxon>Pseudomonadota</taxon>
        <taxon>Alphaproteobacteria</taxon>
        <taxon>Sphingomonadales</taxon>
        <taxon>Erythrobacteraceae</taxon>
        <taxon>Caenibius</taxon>
    </lineage>
</organism>
<dbReference type="eggNOG" id="COG1804">
    <property type="taxonomic scope" value="Bacteria"/>
</dbReference>
<sequence length="373" mass="39133">MARIDGRHTGPLAGVRIVEFAGLGPAPFCCMLLADLGADILRIDRPGHSPHPADVTWRGRRSLALDLKDSGDLATCLAAIDKADVLIEGFRPGVMEKLGLGPDLICARNPALIYGRMTGWGQEGPLAHAAGHDINYIALTGALAAIGGAKGPPSPPLNLVGDFAGGALYLAVGIVAALFERSRSGQGQVIDAAIVDGTASLMTFFQGIVASGLTEMSRSRNLLGGQASFYGVYACADGKYVSVGPLESQFFAQLLAVLELDAQHFERRHDPATWAEGRARIGEAFARRNRDEWCALLEGTDACFAPVLDLDEAPHHPHMAARGIYVEQGGVVQAAPAPRFSRTPGRIGAPPCAAGDGGAELLAEWGIARTASR</sequence>
<dbReference type="InterPro" id="IPR023606">
    <property type="entry name" value="CoA-Trfase_III_dom_1_sf"/>
</dbReference>
<dbReference type="SUPFAM" id="SSF89796">
    <property type="entry name" value="CoA-transferase family III (CaiB/BaiF)"/>
    <property type="match status" value="1"/>
</dbReference>
<name>U3A0E8_9SPHN</name>
<dbReference type="PANTHER" id="PTHR48228">
    <property type="entry name" value="SUCCINYL-COA--D-CITRAMALATE COA-TRANSFERASE"/>
    <property type="match status" value="1"/>
</dbReference>
<dbReference type="InterPro" id="IPR003673">
    <property type="entry name" value="CoA-Trfase_fam_III"/>
</dbReference>
<protein>
    <submittedName>
        <fullName evidence="1">Alpha-methylacyl-CoA racemase</fullName>
    </submittedName>
</protein>
<dbReference type="RefSeq" id="WP_021691942.1">
    <property type="nucleotide sequence ID" value="NZ_BASZ01000020.1"/>
</dbReference>